<name>A0A510K431_9FUSO</name>
<feature type="signal peptide" evidence="2">
    <location>
        <begin position="1"/>
        <end position="18"/>
    </location>
</feature>
<dbReference type="EMBL" id="AP019831">
    <property type="protein sequence ID" value="BBM46400.1"/>
    <property type="molecule type" value="Genomic_DNA"/>
</dbReference>
<keyword evidence="1" id="KW-0175">Coiled coil</keyword>
<keyword evidence="2" id="KW-0732">Signal</keyword>
<evidence type="ECO:0008006" key="5">
    <source>
        <dbReference type="Google" id="ProtNLM"/>
    </source>
</evidence>
<protein>
    <recommendedName>
        <fullName evidence="5">DUF4878 domain-containing protein</fullName>
    </recommendedName>
</protein>
<accession>A0A510K431</accession>
<organism evidence="3 4">
    <name type="scientific">Leptotrichia trevisanii</name>
    <dbReference type="NCBI Taxonomy" id="109328"/>
    <lineage>
        <taxon>Bacteria</taxon>
        <taxon>Fusobacteriati</taxon>
        <taxon>Fusobacteriota</taxon>
        <taxon>Fusobacteriia</taxon>
        <taxon>Fusobacteriales</taxon>
        <taxon>Leptotrichiaceae</taxon>
        <taxon>Leptotrichia</taxon>
    </lineage>
</organism>
<dbReference type="RefSeq" id="WP_155283206.1">
    <property type="nucleotide sequence ID" value="NZ_AP019831.1"/>
</dbReference>
<evidence type="ECO:0000313" key="4">
    <source>
        <dbReference type="Proteomes" id="UP000422644"/>
    </source>
</evidence>
<evidence type="ECO:0000256" key="2">
    <source>
        <dbReference type="SAM" id="SignalP"/>
    </source>
</evidence>
<evidence type="ECO:0000313" key="3">
    <source>
        <dbReference type="EMBL" id="BBM46400.1"/>
    </source>
</evidence>
<dbReference type="Proteomes" id="UP000422644">
    <property type="component" value="Chromosome"/>
</dbReference>
<feature type="chain" id="PRO_5021748333" description="DUF4878 domain-containing protein" evidence="2">
    <location>
        <begin position="19"/>
        <end position="229"/>
    </location>
</feature>
<proteinExistence type="predicted"/>
<dbReference type="OrthoDB" id="81800at2"/>
<reference evidence="3 4" key="1">
    <citation type="submission" date="2019-07" db="EMBL/GenBank/DDBJ databases">
        <title>Complete Genome Sequence of Leptotrichia trevisanii Strain JMUB3870.</title>
        <authorList>
            <person name="Watanabe S."/>
            <person name="Cui L."/>
        </authorList>
    </citation>
    <scope>NUCLEOTIDE SEQUENCE [LARGE SCALE GENOMIC DNA]</scope>
    <source>
        <strain evidence="3 4">JMUB3870</strain>
    </source>
</reference>
<evidence type="ECO:0000256" key="1">
    <source>
        <dbReference type="SAM" id="Coils"/>
    </source>
</evidence>
<keyword evidence="4" id="KW-1185">Reference proteome</keyword>
<feature type="coiled-coil region" evidence="1">
    <location>
        <begin position="185"/>
        <end position="212"/>
    </location>
</feature>
<gene>
    <name evidence="3" type="ORF">JMUB3870_2550</name>
</gene>
<sequence>MKKLLFVLMLAVMGNTFAAPKTQKGRSMRTTTTSRISESEKKEIENAVQVGMQPFMNTVRNAMLTEINKQSSKIPIDSLFPKEYVISDAARKEIGKKYTDEIIKIVINGMKPRIAVKKINYISQDEVQVNCDMKVKNLDKVWDLLDFDEKMERQFLTKIGLKDMDAAEKIMRNKGNEELKKKYYYVMLEEVVNFLNEEIKKTKEEENLVEDISVTVKKVNGRWQVDLNQ</sequence>
<dbReference type="AlphaFoldDB" id="A0A510K431"/>